<proteinExistence type="predicted"/>
<keyword evidence="2" id="KW-0255">Endonuclease</keyword>
<keyword evidence="2" id="KW-0378">Hydrolase</keyword>
<dbReference type="InterPro" id="IPR006350">
    <property type="entry name" value="Intron_endoG1"/>
</dbReference>
<dbReference type="SUPFAM" id="SSF82771">
    <property type="entry name" value="GIY-YIG endonuclease"/>
    <property type="match status" value="1"/>
</dbReference>
<dbReference type="PROSITE" id="PS50164">
    <property type="entry name" value="GIY_YIG"/>
    <property type="match status" value="1"/>
</dbReference>
<sequence length="203" mass="23099">MKNIIKYNKNRIVRFSTSGMKIGIVSASSVPVTKTQRRVSASTLEMKMGWLAGAFRYYSANNTNNKNIHNVIPVACYPNADTQKSVATPPRTIERSDGARVILKENKDKVGIYRWVNLINGKTYVGSSGNLSARFRQYFNVNTLESKLTTGNSKIYSSLLKNGYSNFRLEVLEYCELDILNFLLFFYKKKGEREQHYLPEGTP</sequence>
<keyword evidence="2" id="KW-0496">Mitochondrion</keyword>
<dbReference type="NCBIfam" id="TIGR01453">
    <property type="entry name" value="grpIintron_endo"/>
    <property type="match status" value="1"/>
</dbReference>
<name>A0A291LJ96_9PEZI</name>
<dbReference type="CDD" id="cd10445">
    <property type="entry name" value="GIY-YIG_bI1_like"/>
    <property type="match status" value="1"/>
</dbReference>
<gene>
    <name evidence="2" type="primary">orf203</name>
</gene>
<keyword evidence="2" id="KW-0540">Nuclease</keyword>
<feature type="domain" description="GIY-YIG" evidence="1">
    <location>
        <begin position="108"/>
        <end position="193"/>
    </location>
</feature>
<geneLocation type="mitochondrion" evidence="2"/>
<reference evidence="2" key="1">
    <citation type="submission" date="2017-02" db="EMBL/GenBank/DDBJ databases">
        <title>Fungal Comparative Genomics of Melanconis species and Ophiognomonia clavigignenti-juglandacearum at Different Phylogenetic Distances.</title>
        <authorList>
            <person name="Demers J.E."/>
            <person name="Castlebury L.A."/>
        </authorList>
    </citation>
    <scope>NUCLEOTIDE SEQUENCE</scope>
    <source>
        <strain evidence="2">ATCC36624</strain>
    </source>
</reference>
<organism evidence="2">
    <name type="scientific">Ophiognomonia clavigignenti-juglandacearum</name>
    <dbReference type="NCBI Taxonomy" id="218668"/>
    <lineage>
        <taxon>Eukaryota</taxon>
        <taxon>Fungi</taxon>
        <taxon>Dikarya</taxon>
        <taxon>Ascomycota</taxon>
        <taxon>Pezizomycotina</taxon>
        <taxon>Sordariomycetes</taxon>
        <taxon>Sordariomycetidae</taxon>
        <taxon>Diaporthales</taxon>
        <taxon>Gnomoniaceae</taxon>
        <taxon>Ophiognomonia</taxon>
    </lineage>
</organism>
<dbReference type="AlphaFoldDB" id="A0A291LJ96"/>
<evidence type="ECO:0000313" key="2">
    <source>
        <dbReference type="EMBL" id="ATI20546.1"/>
    </source>
</evidence>
<dbReference type="SMART" id="SM00465">
    <property type="entry name" value="GIYc"/>
    <property type="match status" value="1"/>
</dbReference>
<dbReference type="InterPro" id="IPR035901">
    <property type="entry name" value="GIY-YIG_endonuc_sf"/>
</dbReference>
<dbReference type="EMBL" id="KY575058">
    <property type="protein sequence ID" value="ATI20546.1"/>
    <property type="molecule type" value="Genomic_DNA"/>
</dbReference>
<dbReference type="Pfam" id="PF01541">
    <property type="entry name" value="GIY-YIG"/>
    <property type="match status" value="1"/>
</dbReference>
<evidence type="ECO:0000259" key="1">
    <source>
        <dbReference type="PROSITE" id="PS50164"/>
    </source>
</evidence>
<dbReference type="GO" id="GO:0004519">
    <property type="term" value="F:endonuclease activity"/>
    <property type="evidence" value="ECO:0007669"/>
    <property type="project" value="UniProtKB-KW"/>
</dbReference>
<accession>A0A291LJ96</accession>
<dbReference type="InterPro" id="IPR000305">
    <property type="entry name" value="GIY-YIG_endonuc"/>
</dbReference>
<protein>
    <submittedName>
        <fullName evidence="2">GIY-YIG endonuclease</fullName>
    </submittedName>
</protein>
<dbReference type="Gene3D" id="3.40.1440.10">
    <property type="entry name" value="GIY-YIG endonuclease"/>
    <property type="match status" value="1"/>
</dbReference>